<organism evidence="2 3">
    <name type="scientific">Wickerhamomyces anomalus (strain ATCC 58044 / CBS 1984 / NCYC 433 / NRRL Y-366-8)</name>
    <name type="common">Yeast</name>
    <name type="synonym">Hansenula anomala</name>
    <dbReference type="NCBI Taxonomy" id="683960"/>
    <lineage>
        <taxon>Eukaryota</taxon>
        <taxon>Fungi</taxon>
        <taxon>Dikarya</taxon>
        <taxon>Ascomycota</taxon>
        <taxon>Saccharomycotina</taxon>
        <taxon>Saccharomycetes</taxon>
        <taxon>Phaffomycetales</taxon>
        <taxon>Wickerhamomycetaceae</taxon>
        <taxon>Wickerhamomyces</taxon>
    </lineage>
</organism>
<feature type="compositionally biased region" description="Polar residues" evidence="1">
    <location>
        <begin position="141"/>
        <end position="151"/>
    </location>
</feature>
<evidence type="ECO:0000313" key="3">
    <source>
        <dbReference type="Proteomes" id="UP000094112"/>
    </source>
</evidence>
<evidence type="ECO:0000256" key="1">
    <source>
        <dbReference type="SAM" id="MobiDB-lite"/>
    </source>
</evidence>
<protein>
    <submittedName>
        <fullName evidence="2">Uncharacterized protein</fullName>
    </submittedName>
</protein>
<feature type="compositionally biased region" description="Polar residues" evidence="1">
    <location>
        <begin position="20"/>
        <end position="52"/>
    </location>
</feature>
<feature type="region of interest" description="Disordered" evidence="1">
    <location>
        <begin position="1"/>
        <end position="267"/>
    </location>
</feature>
<gene>
    <name evidence="2" type="ORF">WICANDRAFT_85136</name>
</gene>
<dbReference type="GeneID" id="30203090"/>
<feature type="compositionally biased region" description="Polar residues" evidence="1">
    <location>
        <begin position="1"/>
        <end position="10"/>
    </location>
</feature>
<dbReference type="Proteomes" id="UP000094112">
    <property type="component" value="Unassembled WGS sequence"/>
</dbReference>
<dbReference type="AlphaFoldDB" id="A0A1E3NXT9"/>
<feature type="compositionally biased region" description="Pro residues" evidence="1">
    <location>
        <begin position="225"/>
        <end position="240"/>
    </location>
</feature>
<dbReference type="OrthoDB" id="10670509at2759"/>
<accession>A0A1E3NXT9</accession>
<reference evidence="2 3" key="1">
    <citation type="journal article" date="2016" name="Proc. Natl. Acad. Sci. U.S.A.">
        <title>Comparative genomics of biotechnologically important yeasts.</title>
        <authorList>
            <person name="Riley R."/>
            <person name="Haridas S."/>
            <person name="Wolfe K.H."/>
            <person name="Lopes M.R."/>
            <person name="Hittinger C.T."/>
            <person name="Goeker M."/>
            <person name="Salamov A.A."/>
            <person name="Wisecaver J.H."/>
            <person name="Long T.M."/>
            <person name="Calvey C.H."/>
            <person name="Aerts A.L."/>
            <person name="Barry K.W."/>
            <person name="Choi C."/>
            <person name="Clum A."/>
            <person name="Coughlan A.Y."/>
            <person name="Deshpande S."/>
            <person name="Douglass A.P."/>
            <person name="Hanson S.J."/>
            <person name="Klenk H.-P."/>
            <person name="LaButti K.M."/>
            <person name="Lapidus A."/>
            <person name="Lindquist E.A."/>
            <person name="Lipzen A.M."/>
            <person name="Meier-Kolthoff J.P."/>
            <person name="Ohm R.A."/>
            <person name="Otillar R.P."/>
            <person name="Pangilinan J.L."/>
            <person name="Peng Y."/>
            <person name="Rokas A."/>
            <person name="Rosa C.A."/>
            <person name="Scheuner C."/>
            <person name="Sibirny A.A."/>
            <person name="Slot J.C."/>
            <person name="Stielow J.B."/>
            <person name="Sun H."/>
            <person name="Kurtzman C.P."/>
            <person name="Blackwell M."/>
            <person name="Grigoriev I.V."/>
            <person name="Jeffries T.W."/>
        </authorList>
    </citation>
    <scope>NUCLEOTIDE SEQUENCE [LARGE SCALE GENOMIC DNA]</scope>
    <source>
        <strain evidence="3">ATCC 58044 / CBS 1984 / NCYC 433 / NRRL Y-366-8</strain>
    </source>
</reference>
<dbReference type="RefSeq" id="XP_019037185.1">
    <property type="nucleotide sequence ID" value="XM_019185844.1"/>
</dbReference>
<feature type="compositionally biased region" description="Low complexity" evidence="1">
    <location>
        <begin position="61"/>
        <end position="74"/>
    </location>
</feature>
<name>A0A1E3NXT9_WICAA</name>
<sequence>MSGIRSNNPFAQEAEEEIQSHISNSNGLSRQSSVNNNRTPDPSILESSSTEAITLDGHGGSTQQNNTNGSTNNSEPIIPSIQVNQDTEPAQVDGGSLHGNSRRSSTSTNNNYSIPEWQQVDDSHPDGPPPAYSEVDPISPSAANQSSNLYQRPTEEPPRSPSTGQYERPSAPFPPQRPQIDTQFAPPPGPPPNSHFPPPGPPPNSFMPPPGPPPSHLSPEEFSPRLPPRPTSPRLPPRPNVPRRNIYPGASGASYSNIGAPPLPNRR</sequence>
<proteinExistence type="predicted"/>
<feature type="compositionally biased region" description="Pro residues" evidence="1">
    <location>
        <begin position="185"/>
        <end position="216"/>
    </location>
</feature>
<evidence type="ECO:0000313" key="2">
    <source>
        <dbReference type="EMBL" id="ODQ57978.1"/>
    </source>
</evidence>
<keyword evidence="3" id="KW-1185">Reference proteome</keyword>
<dbReference type="EMBL" id="KV454212">
    <property type="protein sequence ID" value="ODQ57978.1"/>
    <property type="molecule type" value="Genomic_DNA"/>
</dbReference>
<feature type="compositionally biased region" description="Low complexity" evidence="1">
    <location>
        <begin position="102"/>
        <end position="111"/>
    </location>
</feature>